<dbReference type="PANTHER" id="PTHR13504:SF38">
    <property type="entry name" value="FIDO DOMAIN-CONTAINING PROTEIN"/>
    <property type="match status" value="1"/>
</dbReference>
<dbReference type="InterPro" id="IPR040198">
    <property type="entry name" value="Fido_containing"/>
</dbReference>
<feature type="domain" description="Fido" evidence="4">
    <location>
        <begin position="142"/>
        <end position="282"/>
    </location>
</feature>
<evidence type="ECO:0000256" key="1">
    <source>
        <dbReference type="PIRSR" id="PIRSR640198-1"/>
    </source>
</evidence>
<evidence type="ECO:0000256" key="2">
    <source>
        <dbReference type="PIRSR" id="PIRSR640198-2"/>
    </source>
</evidence>
<dbReference type="Proteomes" id="UP000236197">
    <property type="component" value="Unassembled WGS sequence"/>
</dbReference>
<evidence type="ECO:0000256" key="3">
    <source>
        <dbReference type="PIRSR" id="PIRSR640198-3"/>
    </source>
</evidence>
<keyword evidence="6" id="KW-1185">Reference proteome</keyword>
<feature type="binding site" evidence="2">
    <location>
        <begin position="223"/>
        <end position="230"/>
    </location>
    <ligand>
        <name>ATP</name>
        <dbReference type="ChEBI" id="CHEBI:30616"/>
    </ligand>
</feature>
<dbReference type="PROSITE" id="PS51459">
    <property type="entry name" value="FIDO"/>
    <property type="match status" value="1"/>
</dbReference>
<dbReference type="Gene3D" id="1.10.3290.10">
    <property type="entry name" value="Fido-like domain"/>
    <property type="match status" value="1"/>
</dbReference>
<dbReference type="InterPro" id="IPR003812">
    <property type="entry name" value="Fido"/>
</dbReference>
<reference evidence="6" key="1">
    <citation type="submission" date="2018-01" db="EMBL/GenBank/DDBJ databases">
        <title>Rubneribacter badeniensis gen. nov., sp. nov., and Colonibacter rubneri, gen. nov., sp. nov., WGS of new members of the Eggerthellaceae.</title>
        <authorList>
            <person name="Danylec N."/>
            <person name="Stoll D.A."/>
            <person name="Doetsch A."/>
            <person name="Kulling S.E."/>
            <person name="Huch M."/>
        </authorList>
    </citation>
    <scope>NUCLEOTIDE SEQUENCE [LARGE SCALE GENOMIC DNA]</scope>
    <source>
        <strain evidence="6">ResAG-96</strain>
    </source>
</reference>
<protein>
    <recommendedName>
        <fullName evidence="4">Fido domain-containing protein</fullName>
    </recommendedName>
</protein>
<feature type="site" description="Important for autoinhibition of adenylyltransferase activity" evidence="3">
    <location>
        <position position="92"/>
    </location>
</feature>
<sequence length="308" mass="34483">MPEQDLSDLEYATGYEKMYGVTDERESYLRLLQSQLRRFDTLPTAPNCDKELIERLESQCSILAERGFNPAKEDRILNAMKVDFVHTTARIEGNTLSLQETSLVLEEDAVIPGKPLSEHLEVIDIAAAFDLMVGFVRERKRLSEEVVLAVHRVASAHLEDCEPGEYRRDQRYISSSPIIPPPPARVPTLMGNLVAWAAKAEARAIETAALFHLAFEDIHPFQDGNGRTGRILLNFMLMSGGFPPVSLKADEQGVAAYYQAIKSFTRDIEGRDGSAMVDLVAHRLEDSVGQRMLQLEQEGHGRGYVPRT</sequence>
<proteinExistence type="predicted"/>
<keyword evidence="2" id="KW-0067">ATP-binding</keyword>
<dbReference type="PANTHER" id="PTHR13504">
    <property type="entry name" value="FIDO DOMAIN-CONTAINING PROTEIN DDB_G0283145"/>
    <property type="match status" value="1"/>
</dbReference>
<evidence type="ECO:0000259" key="4">
    <source>
        <dbReference type="PROSITE" id="PS51459"/>
    </source>
</evidence>
<accession>A0A2K2UCK5</accession>
<gene>
    <name evidence="5" type="ORF">C2L71_04195</name>
</gene>
<dbReference type="RefSeq" id="WP_103264524.1">
    <property type="nucleotide sequence ID" value="NZ_CABMLE010000003.1"/>
</dbReference>
<comment type="caution">
    <text evidence="5">The sequence shown here is derived from an EMBL/GenBank/DDBJ whole genome shotgun (WGS) entry which is preliminary data.</text>
</comment>
<dbReference type="InterPro" id="IPR036597">
    <property type="entry name" value="Fido-like_dom_sf"/>
</dbReference>
<dbReference type="OrthoDB" id="9813719at2"/>
<organism evidence="5 6">
    <name type="scientific">Enteroscipio rubneri</name>
    <dbReference type="NCBI Taxonomy" id="2070686"/>
    <lineage>
        <taxon>Bacteria</taxon>
        <taxon>Bacillati</taxon>
        <taxon>Actinomycetota</taxon>
        <taxon>Coriobacteriia</taxon>
        <taxon>Eggerthellales</taxon>
        <taxon>Eggerthellaceae</taxon>
        <taxon>Enteroscipio</taxon>
    </lineage>
</organism>
<keyword evidence="2" id="KW-0547">Nucleotide-binding</keyword>
<feature type="active site" evidence="1">
    <location>
        <position position="219"/>
    </location>
</feature>
<dbReference type="SUPFAM" id="SSF140931">
    <property type="entry name" value="Fic-like"/>
    <property type="match status" value="1"/>
</dbReference>
<evidence type="ECO:0000313" key="5">
    <source>
        <dbReference type="EMBL" id="PNV68046.1"/>
    </source>
</evidence>
<evidence type="ECO:0000313" key="6">
    <source>
        <dbReference type="Proteomes" id="UP000236197"/>
    </source>
</evidence>
<dbReference type="GO" id="GO:0005524">
    <property type="term" value="F:ATP binding"/>
    <property type="evidence" value="ECO:0007669"/>
    <property type="project" value="UniProtKB-KW"/>
</dbReference>
<dbReference type="Pfam" id="PF02661">
    <property type="entry name" value="Fic"/>
    <property type="match status" value="1"/>
</dbReference>
<dbReference type="AlphaFoldDB" id="A0A2K2UCK5"/>
<feature type="binding site" evidence="2">
    <location>
        <begin position="257"/>
        <end position="258"/>
    </location>
    <ligand>
        <name>ATP</name>
        <dbReference type="ChEBI" id="CHEBI:30616"/>
    </ligand>
</feature>
<dbReference type="EMBL" id="PPEK01000003">
    <property type="protein sequence ID" value="PNV68046.1"/>
    <property type="molecule type" value="Genomic_DNA"/>
</dbReference>
<name>A0A2K2UCK5_9ACTN</name>